<proteinExistence type="predicted"/>
<sequence length="99" mass="10788">MSAAALPPALRTKQSTLTDFYTAASNSTDDPIRFVHLAGPPWIAPADLGSKKLHHVVTNCWMAMLQPEMSDFFGPYLVDLYLLAYSSVASCASTSCIYE</sequence>
<gene>
    <name evidence="1" type="ORF">CVM73_38355</name>
</gene>
<dbReference type="EMBL" id="PGVG01000083">
    <property type="protein sequence ID" value="PJG50062.1"/>
    <property type="molecule type" value="Genomic_DNA"/>
</dbReference>
<keyword evidence="2" id="KW-1185">Reference proteome</keyword>
<comment type="caution">
    <text evidence="1">The sequence shown here is derived from an EMBL/GenBank/DDBJ whole genome shotgun (WGS) entry which is preliminary data.</text>
</comment>
<evidence type="ECO:0000313" key="1">
    <source>
        <dbReference type="EMBL" id="PJG50062.1"/>
    </source>
</evidence>
<name>A0A2M8QWW6_9BRAD</name>
<reference evidence="1 2" key="1">
    <citation type="submission" date="2017-11" db="EMBL/GenBank/DDBJ databases">
        <title>Bradyrhizobium forestalis sp. nov., an efficient nitrogen-fixing bacterium isolated from nodules of forest legume species in the Amazon.</title>
        <authorList>
            <person name="Costa E.M."/>
            <person name="Guimaraes A."/>
            <person name="Carvalho T.S."/>
            <person name="Rodrigues T.L."/>
            <person name="Ribeiro P.R.A."/>
            <person name="Lebbe L."/>
            <person name="Willems A."/>
            <person name="Moreira F.M.S."/>
        </authorList>
    </citation>
    <scope>NUCLEOTIDE SEQUENCE [LARGE SCALE GENOMIC DNA]</scope>
    <source>
        <strain evidence="1 2">INPA54B</strain>
    </source>
</reference>
<dbReference type="Proteomes" id="UP000231194">
    <property type="component" value="Unassembled WGS sequence"/>
</dbReference>
<protein>
    <submittedName>
        <fullName evidence="1">Uncharacterized protein</fullName>
    </submittedName>
</protein>
<evidence type="ECO:0000313" key="2">
    <source>
        <dbReference type="Proteomes" id="UP000231194"/>
    </source>
</evidence>
<organism evidence="1 2">
    <name type="scientific">Bradyrhizobium forestalis</name>
    <dbReference type="NCBI Taxonomy" id="1419263"/>
    <lineage>
        <taxon>Bacteria</taxon>
        <taxon>Pseudomonadati</taxon>
        <taxon>Pseudomonadota</taxon>
        <taxon>Alphaproteobacteria</taxon>
        <taxon>Hyphomicrobiales</taxon>
        <taxon>Nitrobacteraceae</taxon>
        <taxon>Bradyrhizobium</taxon>
    </lineage>
</organism>
<accession>A0A2M8QWW6</accession>
<dbReference type="AlphaFoldDB" id="A0A2M8QWW6"/>